<evidence type="ECO:0000313" key="2">
    <source>
        <dbReference type="EMBL" id="KAJ7001390.1"/>
    </source>
</evidence>
<comment type="similarity">
    <text evidence="1">Belongs to the ARG7 family.</text>
</comment>
<dbReference type="GO" id="GO:0009733">
    <property type="term" value="P:response to auxin"/>
    <property type="evidence" value="ECO:0007669"/>
    <property type="project" value="InterPro"/>
</dbReference>
<dbReference type="Pfam" id="PF02519">
    <property type="entry name" value="Auxin_inducible"/>
    <property type="match status" value="2"/>
</dbReference>
<dbReference type="AlphaFoldDB" id="A0AAD6R447"/>
<dbReference type="PANTHER" id="PTHR31929">
    <property type="entry name" value="SAUR-LIKE AUXIN-RESPONSIVE PROTEIN FAMILY-RELATED"/>
    <property type="match status" value="1"/>
</dbReference>
<protein>
    <submittedName>
        <fullName evidence="2">Uncharacterized protein</fullName>
    </submittedName>
</protein>
<name>A0AAD6R447_9ROSI</name>
<dbReference type="Proteomes" id="UP001164929">
    <property type="component" value="Chromosome 4"/>
</dbReference>
<dbReference type="InterPro" id="IPR003676">
    <property type="entry name" value="SAUR_fam"/>
</dbReference>
<proteinExistence type="inferred from homology"/>
<evidence type="ECO:0000256" key="1">
    <source>
        <dbReference type="ARBA" id="ARBA00006974"/>
    </source>
</evidence>
<accession>A0AAD6R447</accession>
<evidence type="ECO:0000313" key="3">
    <source>
        <dbReference type="Proteomes" id="UP001164929"/>
    </source>
</evidence>
<organism evidence="2 3">
    <name type="scientific">Populus alba x Populus x berolinensis</name>
    <dbReference type="NCBI Taxonomy" id="444605"/>
    <lineage>
        <taxon>Eukaryota</taxon>
        <taxon>Viridiplantae</taxon>
        <taxon>Streptophyta</taxon>
        <taxon>Embryophyta</taxon>
        <taxon>Tracheophyta</taxon>
        <taxon>Spermatophyta</taxon>
        <taxon>Magnoliopsida</taxon>
        <taxon>eudicotyledons</taxon>
        <taxon>Gunneridae</taxon>
        <taxon>Pentapetalae</taxon>
        <taxon>rosids</taxon>
        <taxon>fabids</taxon>
        <taxon>Malpighiales</taxon>
        <taxon>Salicaceae</taxon>
        <taxon>Saliceae</taxon>
        <taxon>Populus</taxon>
    </lineage>
</organism>
<reference evidence="2 3" key="1">
    <citation type="journal article" date="2023" name="Mol. Ecol. Resour.">
        <title>Chromosome-level genome assembly of a triploid poplar Populus alba 'Berolinensis'.</title>
        <authorList>
            <person name="Chen S."/>
            <person name="Yu Y."/>
            <person name="Wang X."/>
            <person name="Wang S."/>
            <person name="Zhang T."/>
            <person name="Zhou Y."/>
            <person name="He R."/>
            <person name="Meng N."/>
            <person name="Wang Y."/>
            <person name="Liu W."/>
            <person name="Liu Z."/>
            <person name="Liu J."/>
            <person name="Guo Q."/>
            <person name="Huang H."/>
            <person name="Sederoff R.R."/>
            <person name="Wang G."/>
            <person name="Qu G."/>
            <person name="Chen S."/>
        </authorList>
    </citation>
    <scope>NUCLEOTIDE SEQUENCE [LARGE SCALE GENOMIC DNA]</scope>
    <source>
        <strain evidence="2">SC-2020</strain>
    </source>
</reference>
<gene>
    <name evidence="2" type="ORF">NC653_011726</name>
</gene>
<comment type="caution">
    <text evidence="2">The sequence shown here is derived from an EMBL/GenBank/DDBJ whole genome shotgun (WGS) entry which is preliminary data.</text>
</comment>
<dbReference type="EMBL" id="JAQIZT010000004">
    <property type="protein sequence ID" value="KAJ7001390.1"/>
    <property type="molecule type" value="Genomic_DNA"/>
</dbReference>
<sequence>MHPTASPLEKYGSPPPKKPYKYRLKTAFSFHKTFTTFTTQKKKTKNISNHHFQAQNQINMGIRLPSMIHNVKHIIKGKSLNCRNQPDVPKGHVAIYVGEMQRKRFVVPISYLSHPSFQDLLNRAEEEFGFDPPMVPLSIYQRKFYSYPSTFPDMGVLSFPSVIHNARKILRHQSLLSRNHIAVYVGEFQKKRFEVPISYINHPSFLASLNRAEEEFGFSHPMGGLTIPCKEDAFVDLTSRLHDSKN</sequence>
<keyword evidence="3" id="KW-1185">Reference proteome</keyword>